<dbReference type="InterPro" id="IPR023187">
    <property type="entry name" value="Tscrpt_reg_MarR-type_CS"/>
</dbReference>
<keyword evidence="6" id="KW-1185">Reference proteome</keyword>
<dbReference type="EMBL" id="BAAAPO010000036">
    <property type="protein sequence ID" value="GAA1797739.1"/>
    <property type="molecule type" value="Genomic_DNA"/>
</dbReference>
<sequence length="146" mass="15576">MSATPPAELAEVADVAARLRLACMRIARRIKYENPEALAPHLYSVLVHIEAGIATPGALAEAEKVAAPSMTRTVAALVEEGYVVRAPDPDDGRCVRLTLTPAALEVLASTRASRDAWMARRVGELTAYEQGVLREATAILEALNAT</sequence>
<dbReference type="PROSITE" id="PS01117">
    <property type="entry name" value="HTH_MARR_1"/>
    <property type="match status" value="1"/>
</dbReference>
<organism evidence="5 6">
    <name type="scientific">Nostocoides veronense</name>
    <dbReference type="NCBI Taxonomy" id="330836"/>
    <lineage>
        <taxon>Bacteria</taxon>
        <taxon>Bacillati</taxon>
        <taxon>Actinomycetota</taxon>
        <taxon>Actinomycetes</taxon>
        <taxon>Micrococcales</taxon>
        <taxon>Intrasporangiaceae</taxon>
        <taxon>Nostocoides</taxon>
    </lineage>
</organism>
<dbReference type="InterPro" id="IPR036390">
    <property type="entry name" value="WH_DNA-bd_sf"/>
</dbReference>
<feature type="domain" description="HTH marR-type" evidence="4">
    <location>
        <begin position="5"/>
        <end position="142"/>
    </location>
</feature>
<evidence type="ECO:0000256" key="2">
    <source>
        <dbReference type="ARBA" id="ARBA00023125"/>
    </source>
</evidence>
<keyword evidence="2" id="KW-0238">DNA-binding</keyword>
<dbReference type="Proteomes" id="UP001499938">
    <property type="component" value="Unassembled WGS sequence"/>
</dbReference>
<protein>
    <submittedName>
        <fullName evidence="5">MarR family transcriptional regulator</fullName>
    </submittedName>
</protein>
<evidence type="ECO:0000313" key="5">
    <source>
        <dbReference type="EMBL" id="GAA1797739.1"/>
    </source>
</evidence>
<dbReference type="PROSITE" id="PS50995">
    <property type="entry name" value="HTH_MARR_2"/>
    <property type="match status" value="1"/>
</dbReference>
<dbReference type="SMART" id="SM00347">
    <property type="entry name" value="HTH_MARR"/>
    <property type="match status" value="1"/>
</dbReference>
<dbReference type="SUPFAM" id="SSF46785">
    <property type="entry name" value="Winged helix' DNA-binding domain"/>
    <property type="match status" value="1"/>
</dbReference>
<dbReference type="InterPro" id="IPR000835">
    <property type="entry name" value="HTH_MarR-typ"/>
</dbReference>
<evidence type="ECO:0000256" key="1">
    <source>
        <dbReference type="ARBA" id="ARBA00023015"/>
    </source>
</evidence>
<dbReference type="InterPro" id="IPR052526">
    <property type="entry name" value="HTH-type_Bedaq_tolerance"/>
</dbReference>
<proteinExistence type="predicted"/>
<evidence type="ECO:0000259" key="4">
    <source>
        <dbReference type="PROSITE" id="PS50995"/>
    </source>
</evidence>
<evidence type="ECO:0000313" key="6">
    <source>
        <dbReference type="Proteomes" id="UP001499938"/>
    </source>
</evidence>
<dbReference type="Gene3D" id="1.10.10.10">
    <property type="entry name" value="Winged helix-like DNA-binding domain superfamily/Winged helix DNA-binding domain"/>
    <property type="match status" value="1"/>
</dbReference>
<comment type="caution">
    <text evidence="5">The sequence shown here is derived from an EMBL/GenBank/DDBJ whole genome shotgun (WGS) entry which is preliminary data.</text>
</comment>
<gene>
    <name evidence="5" type="ORF">GCM10009811_22310</name>
</gene>
<reference evidence="6" key="1">
    <citation type="journal article" date="2019" name="Int. J. Syst. Evol. Microbiol.">
        <title>The Global Catalogue of Microorganisms (GCM) 10K type strain sequencing project: providing services to taxonomists for standard genome sequencing and annotation.</title>
        <authorList>
            <consortium name="The Broad Institute Genomics Platform"/>
            <consortium name="The Broad Institute Genome Sequencing Center for Infectious Disease"/>
            <person name="Wu L."/>
            <person name="Ma J."/>
        </authorList>
    </citation>
    <scope>NUCLEOTIDE SEQUENCE [LARGE SCALE GENOMIC DNA]</scope>
    <source>
        <strain evidence="6">JCM 15592</strain>
    </source>
</reference>
<keyword evidence="3" id="KW-0804">Transcription</keyword>
<dbReference type="PANTHER" id="PTHR39515">
    <property type="entry name" value="CONSERVED PROTEIN"/>
    <property type="match status" value="1"/>
</dbReference>
<name>A0ABP4Y0Y3_9MICO</name>
<evidence type="ECO:0000256" key="3">
    <source>
        <dbReference type="ARBA" id="ARBA00023163"/>
    </source>
</evidence>
<dbReference type="InterPro" id="IPR036388">
    <property type="entry name" value="WH-like_DNA-bd_sf"/>
</dbReference>
<accession>A0ABP4Y0Y3</accession>
<dbReference type="PANTHER" id="PTHR39515:SF2">
    <property type="entry name" value="HTH-TYPE TRANSCRIPTIONAL REGULATOR RV0880"/>
    <property type="match status" value="1"/>
</dbReference>
<keyword evidence="1" id="KW-0805">Transcription regulation</keyword>
<dbReference type="Pfam" id="PF01047">
    <property type="entry name" value="MarR"/>
    <property type="match status" value="1"/>
</dbReference>
<dbReference type="RefSeq" id="WP_344085081.1">
    <property type="nucleotide sequence ID" value="NZ_BAAAPO010000036.1"/>
</dbReference>